<evidence type="ECO:0000256" key="9">
    <source>
        <dbReference type="ARBA" id="ARBA00022989"/>
    </source>
</evidence>
<keyword evidence="9 13" id="KW-1133">Transmembrane helix</keyword>
<evidence type="ECO:0000256" key="12">
    <source>
        <dbReference type="PROSITE-ProRule" id="PRU00282"/>
    </source>
</evidence>
<dbReference type="PANTHER" id="PTHR45678:SF5">
    <property type="entry name" value="AT03939P-RELATED"/>
    <property type="match status" value="1"/>
</dbReference>
<dbReference type="InterPro" id="IPR023395">
    <property type="entry name" value="MCP_dom_sf"/>
</dbReference>
<keyword evidence="10" id="KW-0496">Mitochondrion</keyword>
<dbReference type="EMBL" id="WIXE01014103">
    <property type="protein sequence ID" value="KAK5974550.1"/>
    <property type="molecule type" value="Genomic_DNA"/>
</dbReference>
<evidence type="ECO:0000313" key="17">
    <source>
        <dbReference type="Proteomes" id="UP001331761"/>
    </source>
</evidence>
<dbReference type="Proteomes" id="UP001331761">
    <property type="component" value="Unassembled WGS sequence"/>
</dbReference>
<dbReference type="InterPro" id="IPR012936">
    <property type="entry name" value="Erv_C"/>
</dbReference>
<accession>A0AAN8F7F3</accession>
<dbReference type="PROSITE" id="PS50920">
    <property type="entry name" value="SOLCAR"/>
    <property type="match status" value="3"/>
</dbReference>
<gene>
    <name evidence="16" type="ORF">GCK32_000802</name>
</gene>
<feature type="repeat" description="Solcar" evidence="12">
    <location>
        <begin position="515"/>
        <end position="604"/>
    </location>
</feature>
<dbReference type="InterPro" id="IPR018108">
    <property type="entry name" value="MCP_transmembrane"/>
</dbReference>
<dbReference type="Gene3D" id="1.50.40.10">
    <property type="entry name" value="Mitochondrial carrier domain"/>
    <property type="match status" value="1"/>
</dbReference>
<keyword evidence="8" id="KW-0999">Mitochondrion inner membrane</keyword>
<organism evidence="16 17">
    <name type="scientific">Trichostrongylus colubriformis</name>
    <name type="common">Black scour worm</name>
    <dbReference type="NCBI Taxonomy" id="6319"/>
    <lineage>
        <taxon>Eukaryota</taxon>
        <taxon>Metazoa</taxon>
        <taxon>Ecdysozoa</taxon>
        <taxon>Nematoda</taxon>
        <taxon>Chromadorea</taxon>
        <taxon>Rhabditida</taxon>
        <taxon>Rhabditina</taxon>
        <taxon>Rhabditomorpha</taxon>
        <taxon>Strongyloidea</taxon>
        <taxon>Trichostrongylidae</taxon>
        <taxon>Trichostrongylus</taxon>
    </lineage>
</organism>
<comment type="subcellular location">
    <subcellularLocation>
        <location evidence="2">Endoplasmic reticulum-Golgi intermediate compartment membrane</location>
        <topology evidence="2">Multi-pass membrane protein</topology>
    </subcellularLocation>
    <subcellularLocation>
        <location evidence="1">Mitochondrion inner membrane</location>
        <topology evidence="1">Multi-pass membrane protein</topology>
    </subcellularLocation>
</comment>
<evidence type="ECO:0000259" key="15">
    <source>
        <dbReference type="Pfam" id="PF13850"/>
    </source>
</evidence>
<feature type="domain" description="Endoplasmic reticulum vesicle transporter N-terminal" evidence="15">
    <location>
        <begin position="20"/>
        <end position="77"/>
    </location>
</feature>
<dbReference type="GO" id="GO:0043490">
    <property type="term" value="P:malate-aspartate shuttle"/>
    <property type="evidence" value="ECO:0007669"/>
    <property type="project" value="TreeGrafter"/>
</dbReference>
<dbReference type="PANTHER" id="PTHR45678">
    <property type="entry name" value="MITOCHONDRIAL 2-OXODICARBOXYLATE CARRIER 1-RELATED"/>
    <property type="match status" value="1"/>
</dbReference>
<evidence type="ECO:0000256" key="1">
    <source>
        <dbReference type="ARBA" id="ARBA00004448"/>
    </source>
</evidence>
<evidence type="ECO:0000256" key="8">
    <source>
        <dbReference type="ARBA" id="ARBA00022792"/>
    </source>
</evidence>
<keyword evidence="5" id="KW-0813">Transport</keyword>
<dbReference type="GO" id="GO:0005313">
    <property type="term" value="F:L-glutamate transmembrane transporter activity"/>
    <property type="evidence" value="ECO:0007669"/>
    <property type="project" value="TreeGrafter"/>
</dbReference>
<feature type="domain" description="Endoplasmic reticulum vesicle transporter C-terminal" evidence="14">
    <location>
        <begin position="161"/>
        <end position="303"/>
    </location>
</feature>
<dbReference type="Pfam" id="PF13850">
    <property type="entry name" value="ERGIC_N"/>
    <property type="match status" value="1"/>
</dbReference>
<evidence type="ECO:0000256" key="10">
    <source>
        <dbReference type="ARBA" id="ARBA00023128"/>
    </source>
</evidence>
<evidence type="ECO:0000256" key="4">
    <source>
        <dbReference type="ARBA" id="ARBA00006375"/>
    </source>
</evidence>
<keyword evidence="11 12" id="KW-0472">Membrane</keyword>
<dbReference type="InterPro" id="IPR002067">
    <property type="entry name" value="MCP"/>
</dbReference>
<feature type="repeat" description="Solcar" evidence="12">
    <location>
        <begin position="309"/>
        <end position="405"/>
    </location>
</feature>
<dbReference type="Pfam" id="PF00153">
    <property type="entry name" value="Mito_carr"/>
    <property type="match status" value="3"/>
</dbReference>
<dbReference type="GO" id="GO:0033116">
    <property type="term" value="C:endoplasmic reticulum-Golgi intermediate compartment membrane"/>
    <property type="evidence" value="ECO:0007669"/>
    <property type="project" value="UniProtKB-SubCell"/>
</dbReference>
<evidence type="ECO:0000313" key="16">
    <source>
        <dbReference type="EMBL" id="KAK5974550.1"/>
    </source>
</evidence>
<dbReference type="PRINTS" id="PR00926">
    <property type="entry name" value="MITOCARRIER"/>
</dbReference>
<evidence type="ECO:0000256" key="6">
    <source>
        <dbReference type="ARBA" id="ARBA00022692"/>
    </source>
</evidence>
<evidence type="ECO:0000256" key="7">
    <source>
        <dbReference type="ARBA" id="ARBA00022737"/>
    </source>
</evidence>
<keyword evidence="17" id="KW-1185">Reference proteome</keyword>
<evidence type="ECO:0000256" key="2">
    <source>
        <dbReference type="ARBA" id="ARBA00004457"/>
    </source>
</evidence>
<reference evidence="16 17" key="1">
    <citation type="submission" date="2019-10" db="EMBL/GenBank/DDBJ databases">
        <title>Assembly and Annotation for the nematode Trichostrongylus colubriformis.</title>
        <authorList>
            <person name="Martin J."/>
        </authorList>
    </citation>
    <scope>NUCLEOTIDE SEQUENCE [LARGE SCALE GENOMIC DNA]</scope>
    <source>
        <strain evidence="16">G859</strain>
        <tissue evidence="16">Whole worm</tissue>
    </source>
</reference>
<evidence type="ECO:0000256" key="11">
    <source>
        <dbReference type="ARBA" id="ARBA00023136"/>
    </source>
</evidence>
<feature type="repeat" description="Solcar" evidence="12">
    <location>
        <begin position="414"/>
        <end position="504"/>
    </location>
</feature>
<comment type="similarity">
    <text evidence="3">Belongs to the ERGIC family.</text>
</comment>
<dbReference type="FunFam" id="1.50.40.10:FF:000101">
    <property type="entry name" value="SLC (SoLute Carrier) homolog"/>
    <property type="match status" value="1"/>
</dbReference>
<feature type="transmembrane region" description="Helical" evidence="13">
    <location>
        <begin position="42"/>
        <end position="63"/>
    </location>
</feature>
<dbReference type="SUPFAM" id="SSF103506">
    <property type="entry name" value="Mitochondrial carrier"/>
    <property type="match status" value="1"/>
</dbReference>
<dbReference type="AlphaFoldDB" id="A0AAN8F7F3"/>
<dbReference type="InterPro" id="IPR051028">
    <property type="entry name" value="Mito_Solute_Carrier"/>
</dbReference>
<comment type="caution">
    <text evidence="16">The sequence shown here is derived from an EMBL/GenBank/DDBJ whole genome shotgun (WGS) entry which is preliminary data.</text>
</comment>
<dbReference type="GO" id="GO:0015183">
    <property type="term" value="F:L-aspartate transmembrane transporter activity"/>
    <property type="evidence" value="ECO:0007669"/>
    <property type="project" value="TreeGrafter"/>
</dbReference>
<evidence type="ECO:0000256" key="5">
    <source>
        <dbReference type="ARBA" id="ARBA00022448"/>
    </source>
</evidence>
<sequence>MSLSTSGLRQRRTGVSKIVEDLDIFEKVVDNVKEEKKVSSGLISLICFSVIFCLVAGELLHYISGKKEYEYRFDVDTSMDEFELTEEEQLYWTILRHAHSTMNEAGFRGLEEKQKDEAAAIVEQRKNRKETKNPFELGQIVVMIGNGMGMFQIISSNGDDEGTACRVHGKFPVRKGKEETITISIGSSLGIGMFAHIEGSKQTGNISHRIEKFNFGPRVRGLVAPLAGAEQISLSGQDIYRYFIKVVPTKIYHGIFGRYTMTYQYSVTFLKKNLNEGEHSHGGILFEYEFCANVIEVRETAKAMGGQEFSYVPKIMNGGLAGIVGVTCVFPIDLVKTRLQNQPILPNGEVQYKGIVDCARQTWRSGGTSMFSKVRALYSGSAVNIVLITPEKAIKLVANDFFRYHLAVPGEKKLSAWRGMIAGGGAGMFQIIVTTPMELLKIQMQDQGRTSAPGQKKMTALELTSKLLRERGIAGLYKGLGSTFARDVTFSMMYFPLFAYLDSLGPRKSDGSGDAVFWTSFVAGLAAGASSSFAVTPLDVIKTRMQTIKKGEHEIKYKNIGDAFLKILKMEGPRALFKGAACRMMVMAPLFGIAQTVYYVGVAEKLLGVQKTSHV</sequence>
<dbReference type="GO" id="GO:0005743">
    <property type="term" value="C:mitochondrial inner membrane"/>
    <property type="evidence" value="ECO:0007669"/>
    <property type="project" value="UniProtKB-SubCell"/>
</dbReference>
<evidence type="ECO:0000256" key="3">
    <source>
        <dbReference type="ARBA" id="ARBA00005648"/>
    </source>
</evidence>
<proteinExistence type="inferred from homology"/>
<evidence type="ECO:0000259" key="14">
    <source>
        <dbReference type="Pfam" id="PF07970"/>
    </source>
</evidence>
<protein>
    <submittedName>
        <fullName evidence="16">Uncharacterized protein</fullName>
    </submittedName>
</protein>
<dbReference type="Pfam" id="PF07970">
    <property type="entry name" value="COPIIcoated_ERV"/>
    <property type="match status" value="1"/>
</dbReference>
<name>A0AAN8F7F3_TRICO</name>
<keyword evidence="7" id="KW-0677">Repeat</keyword>
<comment type="similarity">
    <text evidence="4">Belongs to the mitochondrial carrier (TC 2.A.29) family.</text>
</comment>
<keyword evidence="6 12" id="KW-0812">Transmembrane</keyword>
<evidence type="ECO:0000256" key="13">
    <source>
        <dbReference type="SAM" id="Phobius"/>
    </source>
</evidence>
<dbReference type="InterPro" id="IPR039542">
    <property type="entry name" value="Erv_N"/>
</dbReference>